<comment type="caution">
    <text evidence="1">The sequence shown here is derived from an EMBL/GenBank/DDBJ whole genome shotgun (WGS) entry which is preliminary data.</text>
</comment>
<proteinExistence type="predicted"/>
<dbReference type="AlphaFoldDB" id="A0A368NFA2"/>
<protein>
    <submittedName>
        <fullName evidence="1">Uncharacterized protein</fullName>
    </submittedName>
</protein>
<gene>
    <name evidence="1" type="ORF">DU504_12855</name>
</gene>
<evidence type="ECO:0000313" key="2">
    <source>
        <dbReference type="Proteomes" id="UP000252189"/>
    </source>
</evidence>
<organism evidence="1 2">
    <name type="scientific">Haloplanus salinus</name>
    <dbReference type="NCBI Taxonomy" id="1126245"/>
    <lineage>
        <taxon>Archaea</taxon>
        <taxon>Methanobacteriati</taxon>
        <taxon>Methanobacteriota</taxon>
        <taxon>Stenosarchaea group</taxon>
        <taxon>Halobacteria</taxon>
        <taxon>Halobacteriales</taxon>
        <taxon>Haloferacaceae</taxon>
        <taxon>Haloplanus</taxon>
    </lineage>
</organism>
<reference evidence="1 2" key="1">
    <citation type="submission" date="2018-07" db="EMBL/GenBank/DDBJ databases">
        <title>Genome sequences of Haloplanus salinus JCM 18368T.</title>
        <authorList>
            <person name="Kim Y.B."/>
            <person name="Roh S.W."/>
        </authorList>
    </citation>
    <scope>NUCLEOTIDE SEQUENCE [LARGE SCALE GENOMIC DNA]</scope>
    <source>
        <strain evidence="1 2">JCM 18368</strain>
    </source>
</reference>
<keyword evidence="2" id="KW-1185">Reference proteome</keyword>
<dbReference type="EMBL" id="QPHM01000001">
    <property type="protein sequence ID" value="RCU48111.1"/>
    <property type="molecule type" value="Genomic_DNA"/>
</dbReference>
<dbReference type="Proteomes" id="UP000252189">
    <property type="component" value="Unassembled WGS sequence"/>
</dbReference>
<evidence type="ECO:0000313" key="1">
    <source>
        <dbReference type="EMBL" id="RCU48111.1"/>
    </source>
</evidence>
<sequence length="298" mass="33658">MSLMFETESTKVPISHEQSVTVSPKQPWPSAYRGSKYSLVSDEDFGDDAVLKWEQRDLSIFAEPPRGLRRTMTLAGKSGGYGSFRVTAHGEVLTKVEADDYSNLDQAPVSEGWIPVYLGKLSGEMDFGSVEIDPDPPRDGVAVWTGFPFNHGERWSVSHDGKLIWKWRDYRFKSAFDHAELIAAYGDYRPNPGRLYVTEHGHVWVNVPYDDVMPDKRSEIENAVAAWKQDAEARGDASTLRLVNRRLVATSSTDDPADGYLPVHLGHLREFDGGMVPRPIVDDEEYFLEVGQYEEVWE</sequence>
<accession>A0A368NFA2</accession>
<dbReference type="OrthoDB" id="306181at2157"/>
<dbReference type="RefSeq" id="WP_114449748.1">
    <property type="nucleotide sequence ID" value="NZ_QPHM01000001.1"/>
</dbReference>
<name>A0A368NFA2_9EURY</name>